<accession>A0A7C3ILT6</accession>
<evidence type="ECO:0000259" key="4">
    <source>
        <dbReference type="PROSITE" id="PS50851"/>
    </source>
</evidence>
<organism evidence="5">
    <name type="scientific">Gracilinema caldarium</name>
    <dbReference type="NCBI Taxonomy" id="215591"/>
    <lineage>
        <taxon>Bacteria</taxon>
        <taxon>Pseudomonadati</taxon>
        <taxon>Spirochaetota</taxon>
        <taxon>Spirochaetia</taxon>
        <taxon>Spirochaetales</taxon>
        <taxon>Breznakiellaceae</taxon>
        <taxon>Gracilinema</taxon>
    </lineage>
</organism>
<dbReference type="PROSITE" id="PS50851">
    <property type="entry name" value="CHEW"/>
    <property type="match status" value="1"/>
</dbReference>
<dbReference type="GO" id="GO:0007165">
    <property type="term" value="P:signal transduction"/>
    <property type="evidence" value="ECO:0007669"/>
    <property type="project" value="InterPro"/>
</dbReference>
<evidence type="ECO:0000256" key="3">
    <source>
        <dbReference type="ARBA" id="ARBA00022490"/>
    </source>
</evidence>
<feature type="domain" description="CheW-like" evidence="4">
    <location>
        <begin position="5"/>
        <end position="149"/>
    </location>
</feature>
<dbReference type="InterPro" id="IPR036061">
    <property type="entry name" value="CheW-like_dom_sf"/>
</dbReference>
<dbReference type="PANTHER" id="PTHR22617">
    <property type="entry name" value="CHEMOTAXIS SENSOR HISTIDINE KINASE-RELATED"/>
    <property type="match status" value="1"/>
</dbReference>
<dbReference type="AlphaFoldDB" id="A0A7C3ILT6"/>
<name>A0A7C3ILT6_9SPIR</name>
<protein>
    <recommendedName>
        <fullName evidence="2">Chemotaxis protein CheW</fullName>
    </recommendedName>
</protein>
<dbReference type="Gene3D" id="2.30.30.40">
    <property type="entry name" value="SH3 Domains"/>
    <property type="match status" value="1"/>
</dbReference>
<evidence type="ECO:0000256" key="1">
    <source>
        <dbReference type="ARBA" id="ARBA00004496"/>
    </source>
</evidence>
<dbReference type="SMART" id="SM00260">
    <property type="entry name" value="CheW"/>
    <property type="match status" value="1"/>
</dbReference>
<dbReference type="InterPro" id="IPR002545">
    <property type="entry name" value="CheW-lke_dom"/>
</dbReference>
<reference evidence="5" key="1">
    <citation type="journal article" date="2020" name="mSystems">
        <title>Genome- and Community-Level Interaction Insights into Carbon Utilization and Element Cycling Functions of Hydrothermarchaeota in Hydrothermal Sediment.</title>
        <authorList>
            <person name="Zhou Z."/>
            <person name="Liu Y."/>
            <person name="Xu W."/>
            <person name="Pan J."/>
            <person name="Luo Z.H."/>
            <person name="Li M."/>
        </authorList>
    </citation>
    <scope>NUCLEOTIDE SEQUENCE [LARGE SCALE GENOMIC DNA]</scope>
    <source>
        <strain evidence="5">SpSt-503</strain>
    </source>
</reference>
<comment type="subcellular location">
    <subcellularLocation>
        <location evidence="1">Cytoplasm</location>
    </subcellularLocation>
</comment>
<dbReference type="GO" id="GO:0005829">
    <property type="term" value="C:cytosol"/>
    <property type="evidence" value="ECO:0007669"/>
    <property type="project" value="TreeGrafter"/>
</dbReference>
<proteinExistence type="predicted"/>
<evidence type="ECO:0000313" key="5">
    <source>
        <dbReference type="EMBL" id="HFH30385.1"/>
    </source>
</evidence>
<dbReference type="GO" id="GO:0006935">
    <property type="term" value="P:chemotaxis"/>
    <property type="evidence" value="ECO:0007669"/>
    <property type="project" value="InterPro"/>
</dbReference>
<dbReference type="PANTHER" id="PTHR22617:SF45">
    <property type="entry name" value="CHEMOTAXIS PROTEIN CHEW"/>
    <property type="match status" value="1"/>
</dbReference>
<keyword evidence="3" id="KW-0963">Cytoplasm</keyword>
<dbReference type="InterPro" id="IPR039315">
    <property type="entry name" value="CheW"/>
</dbReference>
<dbReference type="Gene3D" id="2.40.50.180">
    <property type="entry name" value="CheA-289, Domain 4"/>
    <property type="match status" value="1"/>
</dbReference>
<evidence type="ECO:0000256" key="2">
    <source>
        <dbReference type="ARBA" id="ARBA00021483"/>
    </source>
</evidence>
<comment type="caution">
    <text evidence="5">The sequence shown here is derived from an EMBL/GenBank/DDBJ whole genome shotgun (WGS) entry which is preliminary data.</text>
</comment>
<dbReference type="Pfam" id="PF01584">
    <property type="entry name" value="CheW"/>
    <property type="match status" value="1"/>
</dbReference>
<sequence>MAGTSNKYLVFTIEKESYAIPIVKVQEVIRFTPITPLHETSRFLRGVINLRGRIIPVIDMRLKFNLAEKPYTDRTVFIIVEILGAREVSHIGMAVDAVQDVADIQEETINRTPEIGFKFKSKYLHGIVQLNGRMVMILNLDAILSTEEVVEIQEQIAVEAK</sequence>
<dbReference type="EMBL" id="DSVL01000398">
    <property type="protein sequence ID" value="HFH30385.1"/>
    <property type="molecule type" value="Genomic_DNA"/>
</dbReference>
<gene>
    <name evidence="5" type="ORF">ENS59_12905</name>
</gene>
<dbReference type="SUPFAM" id="SSF50341">
    <property type="entry name" value="CheW-like"/>
    <property type="match status" value="1"/>
</dbReference>